<dbReference type="PROSITE" id="PS51462">
    <property type="entry name" value="NUDIX"/>
    <property type="match status" value="1"/>
</dbReference>
<feature type="domain" description="Nudix hydrolase" evidence="3">
    <location>
        <begin position="43"/>
        <end position="173"/>
    </location>
</feature>
<proteinExistence type="predicted"/>
<dbReference type="CDD" id="cd03424">
    <property type="entry name" value="NUDIX_ADPRase_Nudt5_UGPPase_Nudt14"/>
    <property type="match status" value="1"/>
</dbReference>
<organism evidence="4 5">
    <name type="scientific">Natronoglomus mannanivorans</name>
    <dbReference type="NCBI Taxonomy" id="2979990"/>
    <lineage>
        <taxon>Archaea</taxon>
        <taxon>Methanobacteriati</taxon>
        <taxon>Methanobacteriota</taxon>
        <taxon>Stenosarchaea group</taxon>
        <taxon>Halobacteria</taxon>
        <taxon>Halobacteriales</taxon>
        <taxon>Natrialbaceae</taxon>
        <taxon>Natronoglomus</taxon>
    </lineage>
</organism>
<gene>
    <name evidence="4" type="ORF">OB955_07995</name>
</gene>
<evidence type="ECO:0000256" key="1">
    <source>
        <dbReference type="ARBA" id="ARBA00001946"/>
    </source>
</evidence>
<evidence type="ECO:0000259" key="3">
    <source>
        <dbReference type="PROSITE" id="PS51462"/>
    </source>
</evidence>
<evidence type="ECO:0000256" key="2">
    <source>
        <dbReference type="ARBA" id="ARBA00022801"/>
    </source>
</evidence>
<dbReference type="Proteomes" id="UP001320972">
    <property type="component" value="Unassembled WGS sequence"/>
</dbReference>
<name>A0ABT2QCQ0_9EURY</name>
<dbReference type="GO" id="GO:0016787">
    <property type="term" value="F:hydrolase activity"/>
    <property type="evidence" value="ECO:0007669"/>
    <property type="project" value="UniProtKB-KW"/>
</dbReference>
<comment type="caution">
    <text evidence="4">The sequence shown here is derived from an EMBL/GenBank/DDBJ whole genome shotgun (WGS) entry which is preliminary data.</text>
</comment>
<keyword evidence="5" id="KW-1185">Reference proteome</keyword>
<dbReference type="PANTHER" id="PTHR11839">
    <property type="entry name" value="UDP/ADP-SUGAR PYROPHOSPHATASE"/>
    <property type="match status" value="1"/>
</dbReference>
<dbReference type="Pfam" id="PF00293">
    <property type="entry name" value="NUDIX"/>
    <property type="match status" value="1"/>
</dbReference>
<sequence length="193" mass="21059">MPADPLSWETVDREIAYTCPGFDIVNETVRLPGGTETDFDYLSEPESVCILPFTPDGDVVCIEEWRQAVARVNRGLPVGGVEPEDDDLTAAARRELAEETGHEAETLEELLTVEPSNGISDSVMHFFVARGCRPTAEQRLDHNESIRVTQASLEELLSAIGSGDVRDGRTVLAVSYYQLFGTDAGSEEKAARG</sequence>
<reference evidence="4 5" key="1">
    <citation type="submission" date="2022-09" db="EMBL/GenBank/DDBJ databases">
        <title>Enrichment on poylsaccharides allowed isolation of novel metabolic and taxonomic groups of Haloarchaea.</title>
        <authorList>
            <person name="Sorokin D.Y."/>
            <person name="Elcheninov A.G."/>
            <person name="Khizhniak T.V."/>
            <person name="Kolganova T.V."/>
            <person name="Kublanov I.V."/>
        </authorList>
    </citation>
    <scope>NUCLEOTIDE SEQUENCE [LARGE SCALE GENOMIC DNA]</scope>
    <source>
        <strain evidence="4 5">AArc-m2/3/4</strain>
    </source>
</reference>
<dbReference type="SUPFAM" id="SSF55811">
    <property type="entry name" value="Nudix"/>
    <property type="match status" value="1"/>
</dbReference>
<dbReference type="Gene3D" id="3.90.79.10">
    <property type="entry name" value="Nucleoside Triphosphate Pyrophosphohydrolase"/>
    <property type="match status" value="1"/>
</dbReference>
<dbReference type="EMBL" id="JAOPKB010000003">
    <property type="protein sequence ID" value="MCU4972679.1"/>
    <property type="molecule type" value="Genomic_DNA"/>
</dbReference>
<evidence type="ECO:0000313" key="4">
    <source>
        <dbReference type="EMBL" id="MCU4972679.1"/>
    </source>
</evidence>
<dbReference type="InterPro" id="IPR015797">
    <property type="entry name" value="NUDIX_hydrolase-like_dom_sf"/>
</dbReference>
<dbReference type="InterPro" id="IPR000086">
    <property type="entry name" value="NUDIX_hydrolase_dom"/>
</dbReference>
<comment type="cofactor">
    <cofactor evidence="1">
        <name>Mg(2+)</name>
        <dbReference type="ChEBI" id="CHEBI:18420"/>
    </cofactor>
</comment>
<dbReference type="PANTHER" id="PTHR11839:SF18">
    <property type="entry name" value="NUDIX HYDROLASE DOMAIN-CONTAINING PROTEIN"/>
    <property type="match status" value="1"/>
</dbReference>
<protein>
    <submittedName>
        <fullName evidence="4">NUDIX hydrolase</fullName>
    </submittedName>
</protein>
<dbReference type="RefSeq" id="WP_338007497.1">
    <property type="nucleotide sequence ID" value="NZ_JAOPKB010000003.1"/>
</dbReference>
<keyword evidence="2 4" id="KW-0378">Hydrolase</keyword>
<accession>A0ABT2QCQ0</accession>
<evidence type="ECO:0000313" key="5">
    <source>
        <dbReference type="Proteomes" id="UP001320972"/>
    </source>
</evidence>